<dbReference type="Proteomes" id="UP000323856">
    <property type="component" value="Unassembled WGS sequence"/>
</dbReference>
<keyword evidence="2 3" id="KW-0378">Hydrolase</keyword>
<keyword evidence="3" id="KW-0121">Carboxypeptidase</keyword>
<dbReference type="GO" id="GO:0006508">
    <property type="term" value="P:proteolysis"/>
    <property type="evidence" value="ECO:0007669"/>
    <property type="project" value="InterPro"/>
</dbReference>
<dbReference type="OrthoDB" id="56883at2"/>
<sequence>MKQARQIMRMGMAAVVAGLVLGLVVFLLIPVAFPGPAPDSTPASPAPEVLAAAEATALPPLDPEAPTPDTAALKSALDTALTAGAAGATVTGAVIDVATGRELYSRSGDEPGIPASSLKVLTAIAATHELGEEHRFTTKTLLTGTDTVVLVGGGDVLLGTGKNSGAVSGRASLDTLAQDTAKALEKAQNAGTVGNKLRIELDESLFSGPALNPAWDSSLVTTHNISPISPLAMYGARATAAPKAARVADPGLYAAAAFSRALDAALADSGSKLTISGEPTRTEGAAEGTELASVDSATLGEQVRYMLEDSDNYVAESLGRLVAVARQEPGDHAHGAAAVGTVVEGLGIDTSQMALVDTSGLAHSNRVSPLTLASALGYAATSEHASLRNLGYRLPVAGATGTMSNRLGAQSTRGIVRAKTGSLLEVSSLSGLTVSRDGRALAFSFFVHTTDGAIAPHKHVLDAAAAALTGCGCR</sequence>
<name>A0A5B0EL99_9MICC</name>
<dbReference type="AlphaFoldDB" id="A0A5B0EL99"/>
<proteinExistence type="inferred from homology"/>
<dbReference type="EMBL" id="VOBL01000002">
    <property type="protein sequence ID" value="KAA0979478.1"/>
    <property type="molecule type" value="Genomic_DNA"/>
</dbReference>
<dbReference type="SUPFAM" id="SSF56601">
    <property type="entry name" value="beta-lactamase/transpeptidase-like"/>
    <property type="match status" value="1"/>
</dbReference>
<gene>
    <name evidence="3" type="primary">dacB</name>
    <name evidence="3" type="ORF">FQ154_03395</name>
</gene>
<dbReference type="PANTHER" id="PTHR30023">
    <property type="entry name" value="D-ALANYL-D-ALANINE CARBOXYPEPTIDASE"/>
    <property type="match status" value="1"/>
</dbReference>
<comment type="similarity">
    <text evidence="1">Belongs to the peptidase S13 family.</text>
</comment>
<dbReference type="Pfam" id="PF02113">
    <property type="entry name" value="Peptidase_S13"/>
    <property type="match status" value="2"/>
</dbReference>
<reference evidence="3 4" key="1">
    <citation type="submission" date="2019-07" db="EMBL/GenBank/DDBJ databases">
        <title>Analysis of the biochemical properties, biological activity and biotechnological potential of siderophores and biosurfactants produced by Antarctic psychrotolerant bacteria.</title>
        <authorList>
            <person name="Styczynski M."/>
            <person name="Krucon T."/>
            <person name="Decewicz P."/>
            <person name="Dziewit L."/>
        </authorList>
    </citation>
    <scope>NUCLEOTIDE SEQUENCE [LARGE SCALE GENOMIC DNA]</scope>
    <source>
        <strain evidence="3 4">ANT_H27</strain>
    </source>
</reference>
<dbReference type="InterPro" id="IPR000667">
    <property type="entry name" value="Peptidase_S13"/>
</dbReference>
<dbReference type="Gene3D" id="3.40.710.10">
    <property type="entry name" value="DD-peptidase/beta-lactamase superfamily"/>
    <property type="match status" value="2"/>
</dbReference>
<organism evidence="3 4">
    <name type="scientific">Paeniglutamicibacter gangotriensis</name>
    <dbReference type="NCBI Taxonomy" id="254787"/>
    <lineage>
        <taxon>Bacteria</taxon>
        <taxon>Bacillati</taxon>
        <taxon>Actinomycetota</taxon>
        <taxon>Actinomycetes</taxon>
        <taxon>Micrococcales</taxon>
        <taxon>Micrococcaceae</taxon>
        <taxon>Paeniglutamicibacter</taxon>
    </lineage>
</organism>
<keyword evidence="3" id="KW-0645">Protease</keyword>
<dbReference type="PANTHER" id="PTHR30023:SF0">
    <property type="entry name" value="PENICILLIN-SENSITIVE CARBOXYPEPTIDASE A"/>
    <property type="match status" value="1"/>
</dbReference>
<accession>A0A5B0EL99</accession>
<evidence type="ECO:0000256" key="1">
    <source>
        <dbReference type="ARBA" id="ARBA00006096"/>
    </source>
</evidence>
<evidence type="ECO:0000313" key="3">
    <source>
        <dbReference type="EMBL" id="KAA0979478.1"/>
    </source>
</evidence>
<dbReference type="RefSeq" id="WP_149618691.1">
    <property type="nucleotide sequence ID" value="NZ_VOBL01000002.1"/>
</dbReference>
<evidence type="ECO:0000313" key="4">
    <source>
        <dbReference type="Proteomes" id="UP000323856"/>
    </source>
</evidence>
<evidence type="ECO:0000256" key="2">
    <source>
        <dbReference type="ARBA" id="ARBA00022801"/>
    </source>
</evidence>
<dbReference type="NCBIfam" id="TIGR00666">
    <property type="entry name" value="PBP4"/>
    <property type="match status" value="1"/>
</dbReference>
<dbReference type="GO" id="GO:0009002">
    <property type="term" value="F:serine-type D-Ala-D-Ala carboxypeptidase activity"/>
    <property type="evidence" value="ECO:0007669"/>
    <property type="project" value="UniProtKB-EC"/>
</dbReference>
<dbReference type="PRINTS" id="PR00922">
    <property type="entry name" value="DADACBPTASE3"/>
</dbReference>
<dbReference type="EC" id="3.4.16.4" evidence="3"/>
<dbReference type="InterPro" id="IPR012338">
    <property type="entry name" value="Beta-lactam/transpept-like"/>
</dbReference>
<protein>
    <submittedName>
        <fullName evidence="3">D-alanyl-D-alanine carboxypeptidase/D-alanyl-D-alanine-endopeptidase</fullName>
        <ecNumber evidence="3">3.4.16.4</ecNumber>
    </submittedName>
</protein>
<dbReference type="GO" id="GO:0000270">
    <property type="term" value="P:peptidoglycan metabolic process"/>
    <property type="evidence" value="ECO:0007669"/>
    <property type="project" value="TreeGrafter"/>
</dbReference>
<comment type="caution">
    <text evidence="3">The sequence shown here is derived from an EMBL/GenBank/DDBJ whole genome shotgun (WGS) entry which is preliminary data.</text>
</comment>